<protein>
    <recommendedName>
        <fullName evidence="3">tRNA/rRNA methyltransferase SpoU type domain-containing protein</fullName>
    </recommendedName>
</protein>
<keyword evidence="1" id="KW-0489">Methyltransferase</keyword>
<dbReference type="Gene3D" id="3.40.1280.10">
    <property type="match status" value="1"/>
</dbReference>
<reference evidence="4" key="1">
    <citation type="submission" date="2021-05" db="EMBL/GenBank/DDBJ databases">
        <title>The genome of the haptophyte Pavlova lutheri (Diacronema luteri, Pavlovales) - a model for lipid biosynthesis in eukaryotic algae.</title>
        <authorList>
            <person name="Hulatt C.J."/>
            <person name="Posewitz M.C."/>
        </authorList>
    </citation>
    <scope>NUCLEOTIDE SEQUENCE</scope>
    <source>
        <strain evidence="4">NIVA-4/92</strain>
    </source>
</reference>
<dbReference type="GO" id="GO:0003723">
    <property type="term" value="F:RNA binding"/>
    <property type="evidence" value="ECO:0007669"/>
    <property type="project" value="InterPro"/>
</dbReference>
<dbReference type="InterPro" id="IPR051259">
    <property type="entry name" value="rRNA_Methyltransferase"/>
</dbReference>
<dbReference type="GO" id="GO:0006396">
    <property type="term" value="P:RNA processing"/>
    <property type="evidence" value="ECO:0007669"/>
    <property type="project" value="InterPro"/>
</dbReference>
<evidence type="ECO:0000256" key="1">
    <source>
        <dbReference type="ARBA" id="ARBA00022603"/>
    </source>
</evidence>
<accession>A0A8J5XGC0</accession>
<keyword evidence="2" id="KW-0808">Transferase</keyword>
<dbReference type="Proteomes" id="UP000751190">
    <property type="component" value="Unassembled WGS sequence"/>
</dbReference>
<evidence type="ECO:0000259" key="3">
    <source>
        <dbReference type="Pfam" id="PF00588"/>
    </source>
</evidence>
<dbReference type="InterPro" id="IPR001537">
    <property type="entry name" value="SpoU_MeTrfase"/>
</dbReference>
<dbReference type="OMA" id="CDHFVYI"/>
<dbReference type="OrthoDB" id="270651at2759"/>
<dbReference type="EMBL" id="JAGTXO010000007">
    <property type="protein sequence ID" value="KAG8466593.1"/>
    <property type="molecule type" value="Genomic_DNA"/>
</dbReference>
<dbReference type="InterPro" id="IPR029028">
    <property type="entry name" value="Alpha/beta_knot_MTases"/>
</dbReference>
<dbReference type="PANTHER" id="PTHR43191">
    <property type="entry name" value="RRNA METHYLTRANSFERASE 3"/>
    <property type="match status" value="1"/>
</dbReference>
<evidence type="ECO:0000313" key="5">
    <source>
        <dbReference type="Proteomes" id="UP000751190"/>
    </source>
</evidence>
<organism evidence="4 5">
    <name type="scientific">Diacronema lutheri</name>
    <name type="common">Unicellular marine alga</name>
    <name type="synonym">Monochrysis lutheri</name>
    <dbReference type="NCBI Taxonomy" id="2081491"/>
    <lineage>
        <taxon>Eukaryota</taxon>
        <taxon>Haptista</taxon>
        <taxon>Haptophyta</taxon>
        <taxon>Pavlovophyceae</taxon>
        <taxon>Pavlovales</taxon>
        <taxon>Pavlovaceae</taxon>
        <taxon>Diacronema</taxon>
    </lineage>
</organism>
<keyword evidence="5" id="KW-1185">Reference proteome</keyword>
<gene>
    <name evidence="4" type="ORF">KFE25_007972</name>
</gene>
<dbReference type="PANTHER" id="PTHR43191:SF7">
    <property type="entry name" value="OBP33PEP LIKE PROTEIN"/>
    <property type="match status" value="1"/>
</dbReference>
<dbReference type="SUPFAM" id="SSF75217">
    <property type="entry name" value="alpha/beta knot"/>
    <property type="match status" value="1"/>
</dbReference>
<proteinExistence type="predicted"/>
<name>A0A8J5XGC0_DIALT</name>
<dbReference type="GO" id="GO:0032259">
    <property type="term" value="P:methylation"/>
    <property type="evidence" value="ECO:0007669"/>
    <property type="project" value="UniProtKB-KW"/>
</dbReference>
<sequence length="211" mass="22443">MAAKLVAAGSENLRPLLILYNVSKKKNFGELIRTAAAFGACEVVVVGMHRLMTHGAHGADKALRFTQAPTLDSAIAYAREEHGAHICGIEIIEGAQPVSDAPFRGRTAFMVGNEGQGMPECQMRACDHFVYIAQYSAATASLNINCAAAIVLEHYARWARLGEAPRDGYKYVTHAVAPSSLPRSGMGVHQMRRLSADRAGGAAASDGSSTE</sequence>
<evidence type="ECO:0000313" key="4">
    <source>
        <dbReference type="EMBL" id="KAG8466593.1"/>
    </source>
</evidence>
<comment type="caution">
    <text evidence="4">The sequence shown here is derived from an EMBL/GenBank/DDBJ whole genome shotgun (WGS) entry which is preliminary data.</text>
</comment>
<evidence type="ECO:0000256" key="2">
    <source>
        <dbReference type="ARBA" id="ARBA00022679"/>
    </source>
</evidence>
<dbReference type="InterPro" id="IPR029026">
    <property type="entry name" value="tRNA_m1G_MTases_N"/>
</dbReference>
<dbReference type="AlphaFoldDB" id="A0A8J5XGC0"/>
<feature type="domain" description="tRNA/rRNA methyltransferase SpoU type" evidence="3">
    <location>
        <begin position="16"/>
        <end position="152"/>
    </location>
</feature>
<dbReference type="GO" id="GO:0008173">
    <property type="term" value="F:RNA methyltransferase activity"/>
    <property type="evidence" value="ECO:0007669"/>
    <property type="project" value="InterPro"/>
</dbReference>
<dbReference type="Pfam" id="PF00588">
    <property type="entry name" value="SpoU_methylase"/>
    <property type="match status" value="1"/>
</dbReference>